<dbReference type="PIRSF" id="PIRSF004846">
    <property type="entry name" value="ModA"/>
    <property type="match status" value="1"/>
</dbReference>
<evidence type="ECO:0000256" key="3">
    <source>
        <dbReference type="ARBA" id="ARBA00022729"/>
    </source>
</evidence>
<keyword evidence="2" id="KW-0479">Metal-binding</keyword>
<comment type="similarity">
    <text evidence="1">Belongs to the bacterial solute-binding protein ModA family.</text>
</comment>
<keyword evidence="3" id="KW-0732">Signal</keyword>
<name>A0ABQ6HIT7_9MICO</name>
<dbReference type="Proteomes" id="UP001157109">
    <property type="component" value="Unassembled WGS sequence"/>
</dbReference>
<dbReference type="EMBL" id="BSUJ01000001">
    <property type="protein sequence ID" value="GMA18418.1"/>
    <property type="molecule type" value="Genomic_DNA"/>
</dbReference>
<dbReference type="PANTHER" id="PTHR30632">
    <property type="entry name" value="MOLYBDATE-BINDING PERIPLASMIC PROTEIN"/>
    <property type="match status" value="1"/>
</dbReference>
<dbReference type="PANTHER" id="PTHR30632:SF0">
    <property type="entry name" value="SULFATE-BINDING PROTEIN"/>
    <property type="match status" value="1"/>
</dbReference>
<dbReference type="Gene3D" id="3.40.190.10">
    <property type="entry name" value="Periplasmic binding protein-like II"/>
    <property type="match status" value="2"/>
</dbReference>
<evidence type="ECO:0000256" key="1">
    <source>
        <dbReference type="ARBA" id="ARBA00009175"/>
    </source>
</evidence>
<dbReference type="Pfam" id="PF13531">
    <property type="entry name" value="SBP_bac_11"/>
    <property type="match status" value="1"/>
</dbReference>
<evidence type="ECO:0000256" key="2">
    <source>
        <dbReference type="ARBA" id="ARBA00022723"/>
    </source>
</evidence>
<comment type="caution">
    <text evidence="4">The sequence shown here is derived from an EMBL/GenBank/DDBJ whole genome shotgun (WGS) entry which is preliminary data.</text>
</comment>
<proteinExistence type="inferred from homology"/>
<sequence>MSGEITVLAAASLKESFTTLAQQFEAAHPGVTVTTSFGASSTLAQQLVSGAPADVFAAASASTMQRAVQADRVDTPQTFAVNELTVVVPAANPGHVTALADLARPDVTVALCQQAVPCGAVAAAVLDRAGLQVTPVTREADVKAVLTKVRLGEVDAGMVYVTDAKASGATVRAIPVGTGAVAQAAGTSYPIATVKDSANHATAQAFADLVRSPQGRAVLTDAGFTAP</sequence>
<accession>A0ABQ6HIT7</accession>
<dbReference type="InterPro" id="IPR050682">
    <property type="entry name" value="ModA/WtpA"/>
</dbReference>
<evidence type="ECO:0000313" key="4">
    <source>
        <dbReference type="EMBL" id="GMA18418.1"/>
    </source>
</evidence>
<dbReference type="InterPro" id="IPR005950">
    <property type="entry name" value="ModA"/>
</dbReference>
<gene>
    <name evidence="4" type="primary">modA</name>
    <name evidence="4" type="ORF">GCM10025862_04390</name>
</gene>
<organism evidence="4 5">
    <name type="scientific">Arsenicicoccus piscis</name>
    <dbReference type="NCBI Taxonomy" id="673954"/>
    <lineage>
        <taxon>Bacteria</taxon>
        <taxon>Bacillati</taxon>
        <taxon>Actinomycetota</taxon>
        <taxon>Actinomycetes</taxon>
        <taxon>Micrococcales</taxon>
        <taxon>Intrasporangiaceae</taxon>
        <taxon>Arsenicicoccus</taxon>
    </lineage>
</organism>
<dbReference type="SUPFAM" id="SSF53850">
    <property type="entry name" value="Periplasmic binding protein-like II"/>
    <property type="match status" value="1"/>
</dbReference>
<protein>
    <submittedName>
        <fullName evidence="4">Molybdate-binding protein</fullName>
    </submittedName>
</protein>
<evidence type="ECO:0000313" key="5">
    <source>
        <dbReference type="Proteomes" id="UP001157109"/>
    </source>
</evidence>
<keyword evidence="5" id="KW-1185">Reference proteome</keyword>
<dbReference type="NCBIfam" id="TIGR01256">
    <property type="entry name" value="modA"/>
    <property type="match status" value="1"/>
</dbReference>
<reference evidence="5" key="1">
    <citation type="journal article" date="2019" name="Int. J. Syst. Evol. Microbiol.">
        <title>The Global Catalogue of Microorganisms (GCM) 10K type strain sequencing project: providing services to taxonomists for standard genome sequencing and annotation.</title>
        <authorList>
            <consortium name="The Broad Institute Genomics Platform"/>
            <consortium name="The Broad Institute Genome Sequencing Center for Infectious Disease"/>
            <person name="Wu L."/>
            <person name="Ma J."/>
        </authorList>
    </citation>
    <scope>NUCLEOTIDE SEQUENCE [LARGE SCALE GENOMIC DNA]</scope>
    <source>
        <strain evidence="5">NBRC 105830</strain>
    </source>
</reference>